<gene>
    <name evidence="8" type="ORF">ILUMI_18736</name>
</gene>
<proteinExistence type="inferred from homology"/>
<reference evidence="8" key="1">
    <citation type="submission" date="2019-08" db="EMBL/GenBank/DDBJ databases">
        <title>The genome of the North American firefly Photinus pyralis.</title>
        <authorList>
            <consortium name="Photinus pyralis genome working group"/>
            <person name="Fallon T.R."/>
            <person name="Sander Lower S.E."/>
            <person name="Weng J.-K."/>
        </authorList>
    </citation>
    <scope>NUCLEOTIDE SEQUENCE</scope>
    <source>
        <strain evidence="8">TRF0915ILg1</strain>
        <tissue evidence="8">Whole body</tissue>
    </source>
</reference>
<evidence type="ECO:0000256" key="5">
    <source>
        <dbReference type="ARBA" id="ARBA00022989"/>
    </source>
</evidence>
<evidence type="ECO:0000256" key="4">
    <source>
        <dbReference type="ARBA" id="ARBA00022692"/>
    </source>
</evidence>
<comment type="subcellular location">
    <subcellularLocation>
        <location evidence="1">Cell membrane</location>
    </subcellularLocation>
</comment>
<dbReference type="PANTHER" id="PTHR11923:SF93">
    <property type="entry name" value="GH07959P-RELATED"/>
    <property type="match status" value="1"/>
</dbReference>
<keyword evidence="4" id="KW-0812">Transmembrane</keyword>
<dbReference type="GO" id="GO:0005044">
    <property type="term" value="F:scavenger receptor activity"/>
    <property type="evidence" value="ECO:0007669"/>
    <property type="project" value="TreeGrafter"/>
</dbReference>
<dbReference type="Pfam" id="PF01130">
    <property type="entry name" value="CD36"/>
    <property type="match status" value="1"/>
</dbReference>
<comment type="similarity">
    <text evidence="2">Belongs to the CD36 family.</text>
</comment>
<evidence type="ECO:0000313" key="9">
    <source>
        <dbReference type="Proteomes" id="UP000801492"/>
    </source>
</evidence>
<evidence type="ECO:0000256" key="2">
    <source>
        <dbReference type="ARBA" id="ARBA00010532"/>
    </source>
</evidence>
<dbReference type="OrthoDB" id="514335at2759"/>
<dbReference type="PANTHER" id="PTHR11923">
    <property type="entry name" value="SCAVENGER RECEPTOR CLASS B TYPE-1 SR-B1"/>
    <property type="match status" value="1"/>
</dbReference>
<feature type="non-terminal residue" evidence="8">
    <location>
        <position position="1"/>
    </location>
</feature>
<protein>
    <submittedName>
        <fullName evidence="8">Uncharacterized protein</fullName>
    </submittedName>
</protein>
<dbReference type="GO" id="GO:0005886">
    <property type="term" value="C:plasma membrane"/>
    <property type="evidence" value="ECO:0007669"/>
    <property type="project" value="UniProtKB-SubCell"/>
</dbReference>
<dbReference type="AlphaFoldDB" id="A0A8K0CNL8"/>
<dbReference type="EMBL" id="VTPC01083502">
    <property type="protein sequence ID" value="KAF2887437.1"/>
    <property type="molecule type" value="Genomic_DNA"/>
</dbReference>
<keyword evidence="5" id="KW-1133">Transmembrane helix</keyword>
<sequence length="114" mass="12821">MLASEVPRFDKFGWFRLMNGSTTFEGVYNMANGADGSFEILQWNFDNVTPYFNGACANVHGSGGELYSRNLSKDHIGIFLSHLCRYLQFDFEEEVVVNGILGYKYSIGDGILDN</sequence>
<dbReference type="InterPro" id="IPR002159">
    <property type="entry name" value="CD36_fam"/>
</dbReference>
<dbReference type="Proteomes" id="UP000801492">
    <property type="component" value="Unassembled WGS sequence"/>
</dbReference>
<name>A0A8K0CNL8_IGNLU</name>
<dbReference type="GO" id="GO:0005737">
    <property type="term" value="C:cytoplasm"/>
    <property type="evidence" value="ECO:0007669"/>
    <property type="project" value="TreeGrafter"/>
</dbReference>
<evidence type="ECO:0000256" key="6">
    <source>
        <dbReference type="ARBA" id="ARBA00023136"/>
    </source>
</evidence>
<comment type="caution">
    <text evidence="8">The sequence shown here is derived from an EMBL/GenBank/DDBJ whole genome shotgun (WGS) entry which is preliminary data.</text>
</comment>
<accession>A0A8K0CNL8</accession>
<evidence type="ECO:0000256" key="7">
    <source>
        <dbReference type="ARBA" id="ARBA00023180"/>
    </source>
</evidence>
<keyword evidence="9" id="KW-1185">Reference proteome</keyword>
<keyword evidence="6" id="KW-0472">Membrane</keyword>
<evidence type="ECO:0000256" key="1">
    <source>
        <dbReference type="ARBA" id="ARBA00004236"/>
    </source>
</evidence>
<evidence type="ECO:0000256" key="3">
    <source>
        <dbReference type="ARBA" id="ARBA00022475"/>
    </source>
</evidence>
<organism evidence="8 9">
    <name type="scientific">Ignelater luminosus</name>
    <name type="common">Cucubano</name>
    <name type="synonym">Pyrophorus luminosus</name>
    <dbReference type="NCBI Taxonomy" id="2038154"/>
    <lineage>
        <taxon>Eukaryota</taxon>
        <taxon>Metazoa</taxon>
        <taxon>Ecdysozoa</taxon>
        <taxon>Arthropoda</taxon>
        <taxon>Hexapoda</taxon>
        <taxon>Insecta</taxon>
        <taxon>Pterygota</taxon>
        <taxon>Neoptera</taxon>
        <taxon>Endopterygota</taxon>
        <taxon>Coleoptera</taxon>
        <taxon>Polyphaga</taxon>
        <taxon>Elateriformia</taxon>
        <taxon>Elateroidea</taxon>
        <taxon>Elateridae</taxon>
        <taxon>Agrypninae</taxon>
        <taxon>Pyrophorini</taxon>
        <taxon>Ignelater</taxon>
    </lineage>
</organism>
<keyword evidence="7" id="KW-0325">Glycoprotein</keyword>
<keyword evidence="3" id="KW-1003">Cell membrane</keyword>
<evidence type="ECO:0000313" key="8">
    <source>
        <dbReference type="EMBL" id="KAF2887437.1"/>
    </source>
</evidence>